<dbReference type="InterPro" id="IPR028347">
    <property type="entry name" value="START_dom_prot"/>
</dbReference>
<keyword evidence="1" id="KW-0732">Signal</keyword>
<feature type="chain" id="PRO_5004194871" description="START domain-containing protein" evidence="1">
    <location>
        <begin position="21"/>
        <end position="228"/>
    </location>
</feature>
<name>Q1N5C1_9GAMM</name>
<dbReference type="InterPro" id="IPR051213">
    <property type="entry name" value="START_lipid_transfer"/>
</dbReference>
<dbReference type="GO" id="GO:0005737">
    <property type="term" value="C:cytoplasm"/>
    <property type="evidence" value="ECO:0007669"/>
    <property type="project" value="UniProtKB-ARBA"/>
</dbReference>
<accession>Q1N5C1</accession>
<feature type="signal peptide" evidence="1">
    <location>
        <begin position="1"/>
        <end position="20"/>
    </location>
</feature>
<dbReference type="OrthoDB" id="5734556at2"/>
<dbReference type="EMBL" id="AAQH01000002">
    <property type="protein sequence ID" value="EAT13162.1"/>
    <property type="molecule type" value="Genomic_DNA"/>
</dbReference>
<dbReference type="CDD" id="cd08876">
    <property type="entry name" value="START_1"/>
    <property type="match status" value="1"/>
</dbReference>
<dbReference type="PANTHER" id="PTHR19308">
    <property type="entry name" value="PHOSPHATIDYLCHOLINE TRANSFER PROTEIN"/>
    <property type="match status" value="1"/>
</dbReference>
<protein>
    <recommendedName>
        <fullName evidence="2">START domain-containing protein</fullName>
    </recommendedName>
</protein>
<dbReference type="HOGENOM" id="CLU_095975_0_0_6"/>
<dbReference type="Pfam" id="PF01852">
    <property type="entry name" value="START"/>
    <property type="match status" value="1"/>
</dbReference>
<dbReference type="RefSeq" id="WP_007017548.1">
    <property type="nucleotide sequence ID" value="NZ_CH724114.1"/>
</dbReference>
<dbReference type="SUPFAM" id="SSF55961">
    <property type="entry name" value="Bet v1-like"/>
    <property type="match status" value="1"/>
</dbReference>
<comment type="caution">
    <text evidence="3">The sequence shown here is derived from an EMBL/GenBank/DDBJ whole genome shotgun (WGS) entry which is preliminary data.</text>
</comment>
<dbReference type="Gene3D" id="3.30.530.20">
    <property type="match status" value="1"/>
</dbReference>
<evidence type="ECO:0000256" key="1">
    <source>
        <dbReference type="SAM" id="SignalP"/>
    </source>
</evidence>
<dbReference type="Proteomes" id="UP000004263">
    <property type="component" value="Unassembled WGS sequence"/>
</dbReference>
<sequence length="228" mass="25463">MKLLSQILSIAIFAMLPLQASSADSTSSSVSEWDLEADNEDLAIEVFTRSVGDSPLKEFKGVTFIKAPVTAFVALLEDTKRATQWMHNVIQFDMVEEISDTEKVVYTVNETPWPVTDRDVYVHSSFVADSKGAVTSHLRAQGGHTKNDDFVRMPSIQGKWEFTPQDDGMTKVVYQVHADPGGSLPDWLVNAIVVDTPLNTLENLHEVIHDEQYQDKEYDFINKAIAAD</sequence>
<proteinExistence type="predicted"/>
<organism evidence="3 4">
    <name type="scientific">Bermanella marisrubri</name>
    <dbReference type="NCBI Taxonomy" id="207949"/>
    <lineage>
        <taxon>Bacteria</taxon>
        <taxon>Pseudomonadati</taxon>
        <taxon>Pseudomonadota</taxon>
        <taxon>Gammaproteobacteria</taxon>
        <taxon>Oceanospirillales</taxon>
        <taxon>Oceanospirillaceae</taxon>
        <taxon>Bermanella</taxon>
    </lineage>
</organism>
<keyword evidence="4" id="KW-1185">Reference proteome</keyword>
<dbReference type="AlphaFoldDB" id="Q1N5C1"/>
<evidence type="ECO:0000313" key="3">
    <source>
        <dbReference type="EMBL" id="EAT13162.1"/>
    </source>
</evidence>
<reference evidence="3 4" key="1">
    <citation type="submission" date="2006-03" db="EMBL/GenBank/DDBJ databases">
        <authorList>
            <person name="Pinhassi J."/>
            <person name="Pedros-Alio C."/>
            <person name="Ferriera S."/>
            <person name="Johnson J."/>
            <person name="Kravitz S."/>
            <person name="Halpern A."/>
            <person name="Remington K."/>
            <person name="Beeson K."/>
            <person name="Tran B."/>
            <person name="Rogers Y.-H."/>
            <person name="Friedman R."/>
            <person name="Venter J.C."/>
        </authorList>
    </citation>
    <scope>NUCLEOTIDE SEQUENCE [LARGE SCALE GENOMIC DNA]</scope>
    <source>
        <strain evidence="3 4">RED65</strain>
    </source>
</reference>
<feature type="domain" description="START" evidence="2">
    <location>
        <begin position="33"/>
        <end position="213"/>
    </location>
</feature>
<gene>
    <name evidence="3" type="ORF">RED65_00340</name>
</gene>
<dbReference type="STRING" id="207949.RED65_00340"/>
<dbReference type="PROSITE" id="PS50848">
    <property type="entry name" value="START"/>
    <property type="match status" value="1"/>
</dbReference>
<dbReference type="InterPro" id="IPR002913">
    <property type="entry name" value="START_lipid-bd_dom"/>
</dbReference>
<evidence type="ECO:0000313" key="4">
    <source>
        <dbReference type="Proteomes" id="UP000004263"/>
    </source>
</evidence>
<dbReference type="PIRSF" id="PIRSF039033">
    <property type="entry name" value="START_dom"/>
    <property type="match status" value="1"/>
</dbReference>
<dbReference type="PANTHER" id="PTHR19308:SF14">
    <property type="entry name" value="START DOMAIN-CONTAINING PROTEIN"/>
    <property type="match status" value="1"/>
</dbReference>
<evidence type="ECO:0000259" key="2">
    <source>
        <dbReference type="PROSITE" id="PS50848"/>
    </source>
</evidence>
<dbReference type="InterPro" id="IPR023393">
    <property type="entry name" value="START-like_dom_sf"/>
</dbReference>
<dbReference type="GO" id="GO:0008289">
    <property type="term" value="F:lipid binding"/>
    <property type="evidence" value="ECO:0007669"/>
    <property type="project" value="InterPro"/>
</dbReference>